<dbReference type="OrthoDB" id="443915at2759"/>
<dbReference type="SUPFAM" id="SSF51045">
    <property type="entry name" value="WW domain"/>
    <property type="match status" value="1"/>
</dbReference>
<organism evidence="3 4">
    <name type="scientific">Triparma columacea</name>
    <dbReference type="NCBI Taxonomy" id="722753"/>
    <lineage>
        <taxon>Eukaryota</taxon>
        <taxon>Sar</taxon>
        <taxon>Stramenopiles</taxon>
        <taxon>Ochrophyta</taxon>
        <taxon>Bolidophyceae</taxon>
        <taxon>Parmales</taxon>
        <taxon>Triparmaceae</taxon>
        <taxon>Triparma</taxon>
    </lineage>
</organism>
<sequence>MDKRKSEASLRWERKKSQTSKVLGAISKLSAARFDDINDVVNSCHILDSNPNSPLLAALHKWCEASKDAVALKSKLQAMWSRMRPPSNMDLHPLPPAGAPLTWSADQSRRSIPGKTKFTVDDFVPLVVDAVVCTGDGCEKKALRLMKPELLGEENHAEEEGKGEKGDGTSGSTTVKMKVKATVRVQDVIYTIEKKVRQDGKQKVTKNEIISYEVAAVDYNKGGVIGEPKSILRKSKKGEAALTSGARASLNLLSLYDAVVIRREVVNGFKKVTAFIVPSPSVATAYKTLQTFAGEDEWKRELNASTEILQAEQRKLARVEGEKHYKDEKEAMAVASELLRAIPIAYVRDNREAWLKIGRAMRAVSKDLIDQWATWSAGGAEMVYGRRNCLVEWEKFRPRTSYDGPTLVAARERERVAKEELERLQNDDDAGEFDLFSAKKAIERSRVEGIAKAEFQRVLFLDLLGQNGLGGEGGALEVPSLTCDCLSPTDFEVIENVSPGSLVAAEARVGDFVLLPKLNKNKTRGMGSGMGVDSMVLLQSRAEKQFLGKAVHKAVVKGEKKSAEFKWSKVLELSPIHHQVCVSCVPTATDPALKKWVGVGVLSNAWMFRREEERRGGTLWRLPGGDMYWGLEVLKEAVEDSYQVVHKAGQDGEDSAEEVDDEDIAWEKELGLSKVGSDERGKEVKPALKLGLLKGTPESLTLCWVPSGSKVSVSIANKSGAEWRNCYSGDQGGCKIAKLKEGTTYRFKVECKGRRSAFATYSTAPSAPAKPMGLEWLGGGGKNRALKVKVGKAGGATIRVENCQYSMERGKEGHWGIGGETKDESFVIKGLKVGEGVKVRTRFILKDGTVGVHSNVLDLGAAPVRPGIIVLDFEEGVGVVGEGREAEGSGGQGQGQGGDDEVEGIVAKKIKETLTDSHPVLNFSNFVGELQELLGGTQQLMDGWEGEGGEEGEDLPTGWTRKFSQKYHRDFYFHTQSKKSCWTKPDVESEVN</sequence>
<accession>A0A9W7G8C1</accession>
<dbReference type="PROSITE" id="PS01159">
    <property type="entry name" value="WW_DOMAIN_1"/>
    <property type="match status" value="1"/>
</dbReference>
<feature type="domain" description="WW" evidence="2">
    <location>
        <begin position="953"/>
        <end position="987"/>
    </location>
</feature>
<dbReference type="Pfam" id="PF08707">
    <property type="entry name" value="PriCT_2"/>
    <property type="match status" value="1"/>
</dbReference>
<dbReference type="SMART" id="SM00456">
    <property type="entry name" value="WW"/>
    <property type="match status" value="1"/>
</dbReference>
<feature type="region of interest" description="Disordered" evidence="1">
    <location>
        <begin position="153"/>
        <end position="173"/>
    </location>
</feature>
<evidence type="ECO:0000256" key="1">
    <source>
        <dbReference type="SAM" id="MobiDB-lite"/>
    </source>
</evidence>
<dbReference type="SUPFAM" id="SSF49265">
    <property type="entry name" value="Fibronectin type III"/>
    <property type="match status" value="1"/>
</dbReference>
<feature type="compositionally biased region" description="Basic and acidic residues" evidence="1">
    <location>
        <begin position="153"/>
        <end position="167"/>
    </location>
</feature>
<dbReference type="CDD" id="cd00201">
    <property type="entry name" value="WW"/>
    <property type="match status" value="1"/>
</dbReference>
<dbReference type="InterPro" id="IPR036020">
    <property type="entry name" value="WW_dom_sf"/>
</dbReference>
<evidence type="ECO:0000259" key="2">
    <source>
        <dbReference type="PROSITE" id="PS50020"/>
    </source>
</evidence>
<dbReference type="PROSITE" id="PS50020">
    <property type="entry name" value="WW_DOMAIN_2"/>
    <property type="match status" value="1"/>
</dbReference>
<dbReference type="Gene3D" id="2.60.40.10">
    <property type="entry name" value="Immunoglobulins"/>
    <property type="match status" value="1"/>
</dbReference>
<proteinExistence type="predicted"/>
<evidence type="ECO:0000313" key="3">
    <source>
        <dbReference type="EMBL" id="GMI39343.1"/>
    </source>
</evidence>
<keyword evidence="4" id="KW-1185">Reference proteome</keyword>
<dbReference type="Gene3D" id="2.20.70.10">
    <property type="match status" value="1"/>
</dbReference>
<dbReference type="CDD" id="cd00063">
    <property type="entry name" value="FN3"/>
    <property type="match status" value="1"/>
</dbReference>
<evidence type="ECO:0000313" key="4">
    <source>
        <dbReference type="Proteomes" id="UP001165065"/>
    </source>
</evidence>
<gene>
    <name evidence="3" type="ORF">TrCOL_g9496</name>
</gene>
<dbReference type="InterPro" id="IPR013783">
    <property type="entry name" value="Ig-like_fold"/>
</dbReference>
<dbReference type="AlphaFoldDB" id="A0A9W7G8C1"/>
<dbReference type="EMBL" id="BRYA01001126">
    <property type="protein sequence ID" value="GMI39343.1"/>
    <property type="molecule type" value="Genomic_DNA"/>
</dbReference>
<protein>
    <recommendedName>
        <fullName evidence="2">WW domain-containing protein</fullName>
    </recommendedName>
</protein>
<dbReference type="InterPro" id="IPR001202">
    <property type="entry name" value="WW_dom"/>
</dbReference>
<dbReference type="Proteomes" id="UP001165065">
    <property type="component" value="Unassembled WGS sequence"/>
</dbReference>
<comment type="caution">
    <text evidence="3">The sequence shown here is derived from an EMBL/GenBank/DDBJ whole genome shotgun (WGS) entry which is preliminary data.</text>
</comment>
<dbReference type="InterPro" id="IPR014819">
    <property type="entry name" value="PriCT_2"/>
</dbReference>
<name>A0A9W7G8C1_9STRA</name>
<dbReference type="InterPro" id="IPR036116">
    <property type="entry name" value="FN3_sf"/>
</dbReference>
<dbReference type="GO" id="GO:0016817">
    <property type="term" value="F:hydrolase activity, acting on acid anhydrides"/>
    <property type="evidence" value="ECO:0007669"/>
    <property type="project" value="InterPro"/>
</dbReference>
<dbReference type="InterPro" id="IPR003961">
    <property type="entry name" value="FN3_dom"/>
</dbReference>
<reference evidence="4" key="1">
    <citation type="journal article" date="2023" name="Commun. Biol.">
        <title>Genome analysis of Parmales, the sister group of diatoms, reveals the evolutionary specialization of diatoms from phago-mixotrophs to photoautotrophs.</title>
        <authorList>
            <person name="Ban H."/>
            <person name="Sato S."/>
            <person name="Yoshikawa S."/>
            <person name="Yamada K."/>
            <person name="Nakamura Y."/>
            <person name="Ichinomiya M."/>
            <person name="Sato N."/>
            <person name="Blanc-Mathieu R."/>
            <person name="Endo H."/>
            <person name="Kuwata A."/>
            <person name="Ogata H."/>
        </authorList>
    </citation>
    <scope>NUCLEOTIDE SEQUENCE [LARGE SCALE GENOMIC DNA]</scope>
</reference>